<dbReference type="PANTHER" id="PTHR11203:SF37">
    <property type="entry name" value="INTEGRATOR COMPLEX SUBUNIT 11"/>
    <property type="match status" value="1"/>
</dbReference>
<feature type="domain" description="Beta-Casp" evidence="3">
    <location>
        <begin position="239"/>
        <end position="361"/>
    </location>
</feature>
<protein>
    <recommendedName>
        <fullName evidence="6">MBL fold metallo-hydrolase</fullName>
    </recommendedName>
</protein>
<accession>A0A2M7THN3</accession>
<gene>
    <name evidence="4" type="ORF">COY32_04595</name>
</gene>
<dbReference type="Gene3D" id="3.60.15.10">
    <property type="entry name" value="Ribonuclease Z/Hydroxyacylglutathione hydrolase-like"/>
    <property type="match status" value="1"/>
</dbReference>
<dbReference type="InterPro" id="IPR001279">
    <property type="entry name" value="Metallo-B-lactamas"/>
</dbReference>
<dbReference type="GO" id="GO:0004521">
    <property type="term" value="F:RNA endonuclease activity"/>
    <property type="evidence" value="ECO:0007669"/>
    <property type="project" value="TreeGrafter"/>
</dbReference>
<dbReference type="InterPro" id="IPR011108">
    <property type="entry name" value="RMMBL"/>
</dbReference>
<dbReference type="PANTHER" id="PTHR11203">
    <property type="entry name" value="CLEAVAGE AND POLYADENYLATION SPECIFICITY FACTOR FAMILY MEMBER"/>
    <property type="match status" value="1"/>
</dbReference>
<dbReference type="InterPro" id="IPR050698">
    <property type="entry name" value="MBL"/>
</dbReference>
<evidence type="ECO:0000313" key="5">
    <source>
        <dbReference type="Proteomes" id="UP000228920"/>
    </source>
</evidence>
<dbReference type="InterPro" id="IPR036866">
    <property type="entry name" value="RibonucZ/Hydroxyglut_hydro"/>
</dbReference>
<comment type="caution">
    <text evidence="4">The sequence shown here is derived from an EMBL/GenBank/DDBJ whole genome shotgun (WGS) entry which is preliminary data.</text>
</comment>
<proteinExistence type="predicted"/>
<name>A0A2M7THN3_UNCKA</name>
<dbReference type="GO" id="GO:0016787">
    <property type="term" value="F:hydrolase activity"/>
    <property type="evidence" value="ECO:0007669"/>
    <property type="project" value="UniProtKB-KW"/>
</dbReference>
<dbReference type="SMART" id="SM01027">
    <property type="entry name" value="Beta-Casp"/>
    <property type="match status" value="1"/>
</dbReference>
<evidence type="ECO:0000259" key="2">
    <source>
        <dbReference type="SMART" id="SM00849"/>
    </source>
</evidence>
<dbReference type="Proteomes" id="UP000228920">
    <property type="component" value="Unassembled WGS sequence"/>
</dbReference>
<dbReference type="CDD" id="cd16295">
    <property type="entry name" value="TTHA0252-CPSF-like_MBL-fold"/>
    <property type="match status" value="1"/>
</dbReference>
<evidence type="ECO:0000256" key="1">
    <source>
        <dbReference type="ARBA" id="ARBA00022801"/>
    </source>
</evidence>
<dbReference type="Pfam" id="PF07521">
    <property type="entry name" value="RMMBL"/>
    <property type="match status" value="1"/>
</dbReference>
<organism evidence="4 5">
    <name type="scientific">candidate division WWE3 bacterium CG_4_10_14_0_2_um_filter_41_14</name>
    <dbReference type="NCBI Taxonomy" id="1975072"/>
    <lineage>
        <taxon>Bacteria</taxon>
        <taxon>Katanobacteria</taxon>
    </lineage>
</organism>
<dbReference type="AlphaFoldDB" id="A0A2M7THN3"/>
<dbReference type="SUPFAM" id="SSF56281">
    <property type="entry name" value="Metallo-hydrolase/oxidoreductase"/>
    <property type="match status" value="1"/>
</dbReference>
<reference evidence="5" key="1">
    <citation type="submission" date="2017-09" db="EMBL/GenBank/DDBJ databases">
        <title>Depth-based differentiation of microbial function through sediment-hosted aquifers and enrichment of novel symbionts in the deep terrestrial subsurface.</title>
        <authorList>
            <person name="Probst A.J."/>
            <person name="Ladd B."/>
            <person name="Jarett J.K."/>
            <person name="Geller-Mcgrath D.E."/>
            <person name="Sieber C.M.K."/>
            <person name="Emerson J.B."/>
            <person name="Anantharaman K."/>
            <person name="Thomas B.C."/>
            <person name="Malmstrom R."/>
            <person name="Stieglmeier M."/>
            <person name="Klingl A."/>
            <person name="Woyke T."/>
            <person name="Ryan C.M."/>
            <person name="Banfield J.F."/>
        </authorList>
    </citation>
    <scope>NUCLEOTIDE SEQUENCE [LARGE SCALE GENOMIC DNA]</scope>
</reference>
<dbReference type="SMART" id="SM00849">
    <property type="entry name" value="Lactamase_B"/>
    <property type="match status" value="1"/>
</dbReference>
<sequence length="447" mass="49647">MKSIHFWGAAGDVTGSNFVLTANNGDQVMVDIGMSQGSRENEDSNFRLLDYDISNIRAVLITHAHLDHIGKLPILAKMGFSAPMYCTEATKKIAEISLMDSVHISKEDGRGDMAYTADEVEQILSLMKLVEYDQPITVFGFTATYRNAGHILGSASIEISHTDDQIQNIIFSGDLGNSPQDLIPPTTLIERATTVVMESTYGDSAHPVEDVRAIFLSEINTIEKTNGTLLIPAFSIERTQELLHLMDHLKQTGEMLEQTPVFLDSPMAIKVTKIFEQSEDLYNLELKQDNTPFGFSGLSFTLRSDESKDIIRHKGAKVIIAGSGMMSGGRIMHHLKHFIEKSSTRILIVGYQAEGTLGREIEEGAQRVHIDDASFDVHAHVTRIKSMSSHADQPRLLKWLAHIKDVKKIYLVHGENPQREILAEKILSDLGYANVSMPMMGDELPVE</sequence>
<dbReference type="Pfam" id="PF10996">
    <property type="entry name" value="Beta-Casp"/>
    <property type="match status" value="1"/>
</dbReference>
<dbReference type="Pfam" id="PF16661">
    <property type="entry name" value="Lactamase_B_6"/>
    <property type="match status" value="1"/>
</dbReference>
<evidence type="ECO:0000259" key="3">
    <source>
        <dbReference type="SMART" id="SM01027"/>
    </source>
</evidence>
<evidence type="ECO:0000313" key="4">
    <source>
        <dbReference type="EMBL" id="PIZ45802.1"/>
    </source>
</evidence>
<keyword evidence="1" id="KW-0378">Hydrolase</keyword>
<dbReference type="Gene3D" id="3.40.50.10890">
    <property type="match status" value="1"/>
</dbReference>
<dbReference type="EMBL" id="PFNL01000122">
    <property type="protein sequence ID" value="PIZ45802.1"/>
    <property type="molecule type" value="Genomic_DNA"/>
</dbReference>
<dbReference type="InterPro" id="IPR022712">
    <property type="entry name" value="Beta_Casp"/>
</dbReference>
<feature type="domain" description="Metallo-beta-lactamase" evidence="2">
    <location>
        <begin position="15"/>
        <end position="218"/>
    </location>
</feature>
<evidence type="ECO:0008006" key="6">
    <source>
        <dbReference type="Google" id="ProtNLM"/>
    </source>
</evidence>